<dbReference type="Gene3D" id="1.20.1730.10">
    <property type="entry name" value="Sodium/glucose cotransporter"/>
    <property type="match status" value="1"/>
</dbReference>
<feature type="transmembrane region" description="Helical" evidence="8">
    <location>
        <begin position="334"/>
        <end position="354"/>
    </location>
</feature>
<comment type="similarity">
    <text evidence="2 6">Belongs to the sodium:solute symporter (SSF) (TC 2.A.21) family.</text>
</comment>
<protein>
    <submittedName>
        <fullName evidence="9">Urea active transporter</fullName>
    </submittedName>
</protein>
<proteinExistence type="inferred from homology"/>
<comment type="subcellular location">
    <subcellularLocation>
        <location evidence="1">Membrane</location>
        <topology evidence="1">Multi-pass membrane protein</topology>
    </subcellularLocation>
</comment>
<feature type="compositionally biased region" description="Basic and acidic residues" evidence="7">
    <location>
        <begin position="573"/>
        <end position="589"/>
    </location>
</feature>
<feature type="transmembrane region" description="Helical" evidence="8">
    <location>
        <begin position="432"/>
        <end position="457"/>
    </location>
</feature>
<evidence type="ECO:0000256" key="3">
    <source>
        <dbReference type="ARBA" id="ARBA00022692"/>
    </source>
</evidence>
<feature type="transmembrane region" description="Helical" evidence="8">
    <location>
        <begin position="206"/>
        <end position="225"/>
    </location>
</feature>
<dbReference type="InterPro" id="IPR001734">
    <property type="entry name" value="Na/solute_symporter"/>
</dbReference>
<evidence type="ECO:0000256" key="6">
    <source>
        <dbReference type="RuleBase" id="RU362091"/>
    </source>
</evidence>
<evidence type="ECO:0000256" key="1">
    <source>
        <dbReference type="ARBA" id="ARBA00004141"/>
    </source>
</evidence>
<feature type="transmembrane region" description="Helical" evidence="8">
    <location>
        <begin position="173"/>
        <end position="200"/>
    </location>
</feature>
<organism evidence="9 10">
    <name type="scientific">Seiridium cardinale</name>
    <dbReference type="NCBI Taxonomy" id="138064"/>
    <lineage>
        <taxon>Eukaryota</taxon>
        <taxon>Fungi</taxon>
        <taxon>Dikarya</taxon>
        <taxon>Ascomycota</taxon>
        <taxon>Pezizomycotina</taxon>
        <taxon>Sordariomycetes</taxon>
        <taxon>Xylariomycetidae</taxon>
        <taxon>Amphisphaeriales</taxon>
        <taxon>Sporocadaceae</taxon>
        <taxon>Seiridium</taxon>
    </lineage>
</organism>
<sequence length="717" mass="76607">MSSTGTLQVLSPGVGYGLVVGLGVAFTVVMIFLTLIQNRYGQHNTFKSTEEFNAASRSIKPGMIAAGIVSSWTHATTLLTSCMMAYLYGVSGGLWSRSFVRDVACGVVPDLTDQPHPTQTMLFAITAFRIKERANNAHTFPGTAYFTSMLVYGHELTQLEIVLAKHGKLAHKIYTVFGLITNVINGSALLTGGCGVFNALTGMDIWASYFILIVVVQAYIVIGGLRSTFICDYLHTVVLYVVIFIFMFSVYATSPHLGSPEALYDLLVKQVDDGNLAGTDNGSYFTVRSRDSLVFGATIFLGGFSGVWTDQAYWQRAIASAPHTAVKGYVLGSLAWYAVPFAMSTCMGLAAAALQGSDVFPVVLTSADVSSGLVAPAAAIALLGKSGACLIIVLLFMAVTSSTSAESIGASSLITFDIYKAYINPKASTRRLLWTSIMGLFAYGIVLAAICCIFHAAGVSLGWLVKIFGCLMGGGSFPIAAVVLWDRTSTVAAQVSPILGLACGLTAWMVTTKLRSGTINITTTGDSFNSLAGDCVSLGVGLVSVVTLTFLFPEQRPFRVADAIEATAAPSARDAELSRTSNNEKDKSGSTEQTLPDMETSVIEQYFQPDAEPTVPVSALNKEEVRSQKRLALAGLAFNTIGLMILLPFTLYGTGYTFSLGFFKAYVVVAFLWIWSSAFICVILPIWESRWDWMGTCRAMLKSTRGGSKTSASQAGT</sequence>
<dbReference type="EMBL" id="JARVKM010000005">
    <property type="protein sequence ID" value="KAK9780728.1"/>
    <property type="molecule type" value="Genomic_DNA"/>
</dbReference>
<dbReference type="InterPro" id="IPR038377">
    <property type="entry name" value="Na/Glc_symporter_sf"/>
</dbReference>
<comment type="caution">
    <text evidence="9">The sequence shown here is derived from an EMBL/GenBank/DDBJ whole genome shotgun (WGS) entry which is preliminary data.</text>
</comment>
<reference evidence="9 10" key="1">
    <citation type="submission" date="2024-02" db="EMBL/GenBank/DDBJ databases">
        <title>First draft genome assembly of two strains of Seiridium cardinale.</title>
        <authorList>
            <person name="Emiliani G."/>
            <person name="Scali E."/>
        </authorList>
    </citation>
    <scope>NUCLEOTIDE SEQUENCE [LARGE SCALE GENOMIC DNA]</scope>
    <source>
        <strain evidence="9 10">BM-138-000479</strain>
    </source>
</reference>
<dbReference type="Proteomes" id="UP001465668">
    <property type="component" value="Unassembled WGS sequence"/>
</dbReference>
<keyword evidence="4 8" id="KW-1133">Transmembrane helix</keyword>
<keyword evidence="5 8" id="KW-0472">Membrane</keyword>
<feature type="transmembrane region" description="Helical" evidence="8">
    <location>
        <begin position="665"/>
        <end position="687"/>
    </location>
</feature>
<dbReference type="PANTHER" id="PTHR46154">
    <property type="match status" value="1"/>
</dbReference>
<keyword evidence="3 8" id="KW-0812">Transmembrane</keyword>
<keyword evidence="10" id="KW-1185">Reference proteome</keyword>
<feature type="transmembrane region" description="Helical" evidence="8">
    <location>
        <begin position="463"/>
        <end position="484"/>
    </location>
</feature>
<name>A0ABR2Y3S0_9PEZI</name>
<dbReference type="PANTHER" id="PTHR46154:SF2">
    <property type="entry name" value="SOLUTE SYMPORTER FAMILY TRANSPORTER (AFU_ORTHOLOGUE AFUA_6G03200)"/>
    <property type="match status" value="1"/>
</dbReference>
<dbReference type="CDD" id="cd11476">
    <property type="entry name" value="SLC5sbd_DUR3"/>
    <property type="match status" value="1"/>
</dbReference>
<evidence type="ECO:0000313" key="10">
    <source>
        <dbReference type="Proteomes" id="UP001465668"/>
    </source>
</evidence>
<feature type="transmembrane region" description="Helical" evidence="8">
    <location>
        <begin position="14"/>
        <end position="36"/>
    </location>
</feature>
<dbReference type="PROSITE" id="PS50283">
    <property type="entry name" value="NA_SOLUT_SYMP_3"/>
    <property type="match status" value="1"/>
</dbReference>
<evidence type="ECO:0000313" key="9">
    <source>
        <dbReference type="EMBL" id="KAK9780728.1"/>
    </source>
</evidence>
<feature type="transmembrane region" description="Helical" evidence="8">
    <location>
        <begin position="293"/>
        <end position="313"/>
    </location>
</feature>
<evidence type="ECO:0000256" key="5">
    <source>
        <dbReference type="ARBA" id="ARBA00023136"/>
    </source>
</evidence>
<feature type="region of interest" description="Disordered" evidence="7">
    <location>
        <begin position="571"/>
        <end position="594"/>
    </location>
</feature>
<feature type="transmembrane region" description="Helical" evidence="8">
    <location>
        <begin position="531"/>
        <end position="552"/>
    </location>
</feature>
<evidence type="ECO:0000256" key="2">
    <source>
        <dbReference type="ARBA" id="ARBA00006434"/>
    </source>
</evidence>
<feature type="transmembrane region" description="Helical" evidence="8">
    <location>
        <begin position="374"/>
        <end position="399"/>
    </location>
</feature>
<dbReference type="Pfam" id="PF00474">
    <property type="entry name" value="SSF"/>
    <property type="match status" value="1"/>
</dbReference>
<accession>A0ABR2Y3S0</accession>
<feature type="transmembrane region" description="Helical" evidence="8">
    <location>
        <begin position="631"/>
        <end position="653"/>
    </location>
</feature>
<gene>
    <name evidence="9" type="ORF">SCAR479_01914</name>
</gene>
<evidence type="ECO:0000256" key="8">
    <source>
        <dbReference type="SAM" id="Phobius"/>
    </source>
</evidence>
<evidence type="ECO:0000256" key="7">
    <source>
        <dbReference type="SAM" id="MobiDB-lite"/>
    </source>
</evidence>
<evidence type="ECO:0000256" key="4">
    <source>
        <dbReference type="ARBA" id="ARBA00022989"/>
    </source>
</evidence>
<feature type="transmembrane region" description="Helical" evidence="8">
    <location>
        <begin position="237"/>
        <end position="254"/>
    </location>
</feature>
<dbReference type="InterPro" id="IPR031155">
    <property type="entry name" value="DUR"/>
</dbReference>
<feature type="transmembrane region" description="Helical" evidence="8">
    <location>
        <begin position="491"/>
        <end position="511"/>
    </location>
</feature>